<sequence length="211" mass="23768">MCNAHTIQYRMKENSTFRNTYRRITDAGRIACVADCTKDHWCLSAVYDEELRTCDLSSYSPDETMSQTEIQSGSRTYYHNAQELTAVVGINVWQSSTMGDLSGSLAIDRFFGTTYLACFHSKGSFGNYLIVELESMSNLVHVDILFRTDLQYDVRNREIDVLVANSQAGLETNQAKFCGHYYGPPADKYLPGRVKCAPNTIGAIREVQSNH</sequence>
<keyword evidence="2" id="KW-1185">Reference proteome</keyword>
<dbReference type="InterPro" id="IPR008979">
    <property type="entry name" value="Galactose-bd-like_sf"/>
</dbReference>
<name>A0A9D4K866_DREPO</name>
<proteinExistence type="predicted"/>
<gene>
    <name evidence="1" type="ORF">DPMN_108211</name>
</gene>
<evidence type="ECO:0000313" key="1">
    <source>
        <dbReference type="EMBL" id="KAH3834878.1"/>
    </source>
</evidence>
<protein>
    <recommendedName>
        <fullName evidence="3">Apple domain-containing protein</fullName>
    </recommendedName>
</protein>
<dbReference type="EMBL" id="JAIWYP010000004">
    <property type="protein sequence ID" value="KAH3834878.1"/>
    <property type="molecule type" value="Genomic_DNA"/>
</dbReference>
<evidence type="ECO:0000313" key="2">
    <source>
        <dbReference type="Proteomes" id="UP000828390"/>
    </source>
</evidence>
<reference evidence="1" key="1">
    <citation type="journal article" date="2019" name="bioRxiv">
        <title>The Genome of the Zebra Mussel, Dreissena polymorpha: A Resource for Invasive Species Research.</title>
        <authorList>
            <person name="McCartney M.A."/>
            <person name="Auch B."/>
            <person name="Kono T."/>
            <person name="Mallez S."/>
            <person name="Zhang Y."/>
            <person name="Obille A."/>
            <person name="Becker A."/>
            <person name="Abrahante J.E."/>
            <person name="Garbe J."/>
            <person name="Badalamenti J.P."/>
            <person name="Herman A."/>
            <person name="Mangelson H."/>
            <person name="Liachko I."/>
            <person name="Sullivan S."/>
            <person name="Sone E.D."/>
            <person name="Koren S."/>
            <person name="Silverstein K.A.T."/>
            <person name="Beckman K.B."/>
            <person name="Gohl D.M."/>
        </authorList>
    </citation>
    <scope>NUCLEOTIDE SEQUENCE</scope>
    <source>
        <strain evidence="1">Duluth1</strain>
        <tissue evidence="1">Whole animal</tissue>
    </source>
</reference>
<accession>A0A9D4K866</accession>
<evidence type="ECO:0008006" key="3">
    <source>
        <dbReference type="Google" id="ProtNLM"/>
    </source>
</evidence>
<dbReference type="SUPFAM" id="SSF57414">
    <property type="entry name" value="Hairpin loop containing domain-like"/>
    <property type="match status" value="1"/>
</dbReference>
<dbReference type="Proteomes" id="UP000828390">
    <property type="component" value="Unassembled WGS sequence"/>
</dbReference>
<reference evidence="1" key="2">
    <citation type="submission" date="2020-11" db="EMBL/GenBank/DDBJ databases">
        <authorList>
            <person name="McCartney M.A."/>
            <person name="Auch B."/>
            <person name="Kono T."/>
            <person name="Mallez S."/>
            <person name="Becker A."/>
            <person name="Gohl D.M."/>
            <person name="Silverstein K.A.T."/>
            <person name="Koren S."/>
            <person name="Bechman K.B."/>
            <person name="Herman A."/>
            <person name="Abrahante J.E."/>
            <person name="Garbe J."/>
        </authorList>
    </citation>
    <scope>NUCLEOTIDE SEQUENCE</scope>
    <source>
        <strain evidence="1">Duluth1</strain>
        <tissue evidence="1">Whole animal</tissue>
    </source>
</reference>
<dbReference type="Gene3D" id="2.60.120.260">
    <property type="entry name" value="Galactose-binding domain-like"/>
    <property type="match status" value="1"/>
</dbReference>
<organism evidence="1 2">
    <name type="scientific">Dreissena polymorpha</name>
    <name type="common">Zebra mussel</name>
    <name type="synonym">Mytilus polymorpha</name>
    <dbReference type="NCBI Taxonomy" id="45954"/>
    <lineage>
        <taxon>Eukaryota</taxon>
        <taxon>Metazoa</taxon>
        <taxon>Spiralia</taxon>
        <taxon>Lophotrochozoa</taxon>
        <taxon>Mollusca</taxon>
        <taxon>Bivalvia</taxon>
        <taxon>Autobranchia</taxon>
        <taxon>Heteroconchia</taxon>
        <taxon>Euheterodonta</taxon>
        <taxon>Imparidentia</taxon>
        <taxon>Neoheterodontei</taxon>
        <taxon>Myida</taxon>
        <taxon>Dreissenoidea</taxon>
        <taxon>Dreissenidae</taxon>
        <taxon>Dreissena</taxon>
    </lineage>
</organism>
<comment type="caution">
    <text evidence="1">The sequence shown here is derived from an EMBL/GenBank/DDBJ whole genome shotgun (WGS) entry which is preliminary data.</text>
</comment>
<dbReference type="AlphaFoldDB" id="A0A9D4K866"/>
<dbReference type="SUPFAM" id="SSF49785">
    <property type="entry name" value="Galactose-binding domain-like"/>
    <property type="match status" value="1"/>
</dbReference>